<organism evidence="2 3">
    <name type="scientific">Massarina eburnea CBS 473.64</name>
    <dbReference type="NCBI Taxonomy" id="1395130"/>
    <lineage>
        <taxon>Eukaryota</taxon>
        <taxon>Fungi</taxon>
        <taxon>Dikarya</taxon>
        <taxon>Ascomycota</taxon>
        <taxon>Pezizomycotina</taxon>
        <taxon>Dothideomycetes</taxon>
        <taxon>Pleosporomycetidae</taxon>
        <taxon>Pleosporales</taxon>
        <taxon>Massarineae</taxon>
        <taxon>Massarinaceae</taxon>
        <taxon>Massarina</taxon>
    </lineage>
</organism>
<evidence type="ECO:0000313" key="2">
    <source>
        <dbReference type="EMBL" id="KAF2634487.1"/>
    </source>
</evidence>
<dbReference type="EMBL" id="MU006823">
    <property type="protein sequence ID" value="KAF2634487.1"/>
    <property type="molecule type" value="Genomic_DNA"/>
</dbReference>
<keyword evidence="1" id="KW-0812">Transmembrane</keyword>
<protein>
    <recommendedName>
        <fullName evidence="4">DUF1365-domain-containing protein</fullName>
    </recommendedName>
</protein>
<dbReference type="PANTHER" id="PTHR33973:SF4">
    <property type="entry name" value="OS07G0153300 PROTEIN"/>
    <property type="match status" value="1"/>
</dbReference>
<keyword evidence="1" id="KW-0472">Membrane</keyword>
<dbReference type="PANTHER" id="PTHR33973">
    <property type="entry name" value="OS07G0153300 PROTEIN"/>
    <property type="match status" value="1"/>
</dbReference>
<evidence type="ECO:0008006" key="4">
    <source>
        <dbReference type="Google" id="ProtNLM"/>
    </source>
</evidence>
<gene>
    <name evidence="2" type="ORF">P280DRAFT_438813</name>
</gene>
<evidence type="ECO:0000313" key="3">
    <source>
        <dbReference type="Proteomes" id="UP000799753"/>
    </source>
</evidence>
<dbReference type="OrthoDB" id="3340520at2759"/>
<dbReference type="Pfam" id="PF07103">
    <property type="entry name" value="DUF1365"/>
    <property type="match status" value="1"/>
</dbReference>
<dbReference type="Proteomes" id="UP000799753">
    <property type="component" value="Unassembled WGS sequence"/>
</dbReference>
<feature type="transmembrane region" description="Helical" evidence="1">
    <location>
        <begin position="12"/>
        <end position="34"/>
    </location>
</feature>
<evidence type="ECO:0000256" key="1">
    <source>
        <dbReference type="SAM" id="Phobius"/>
    </source>
</evidence>
<reference evidence="2" key="1">
    <citation type="journal article" date="2020" name="Stud. Mycol.">
        <title>101 Dothideomycetes genomes: a test case for predicting lifestyles and emergence of pathogens.</title>
        <authorList>
            <person name="Haridas S."/>
            <person name="Albert R."/>
            <person name="Binder M."/>
            <person name="Bloem J."/>
            <person name="Labutti K."/>
            <person name="Salamov A."/>
            <person name="Andreopoulos B."/>
            <person name="Baker S."/>
            <person name="Barry K."/>
            <person name="Bills G."/>
            <person name="Bluhm B."/>
            <person name="Cannon C."/>
            <person name="Castanera R."/>
            <person name="Culley D."/>
            <person name="Daum C."/>
            <person name="Ezra D."/>
            <person name="Gonzalez J."/>
            <person name="Henrissat B."/>
            <person name="Kuo A."/>
            <person name="Liang C."/>
            <person name="Lipzen A."/>
            <person name="Lutzoni F."/>
            <person name="Magnuson J."/>
            <person name="Mondo S."/>
            <person name="Nolan M."/>
            <person name="Ohm R."/>
            <person name="Pangilinan J."/>
            <person name="Park H.-J."/>
            <person name="Ramirez L."/>
            <person name="Alfaro M."/>
            <person name="Sun H."/>
            <person name="Tritt A."/>
            <person name="Yoshinaga Y."/>
            <person name="Zwiers L.-H."/>
            <person name="Turgeon B."/>
            <person name="Goodwin S."/>
            <person name="Spatafora J."/>
            <person name="Crous P."/>
            <person name="Grigoriev I."/>
        </authorList>
    </citation>
    <scope>NUCLEOTIDE SEQUENCE</scope>
    <source>
        <strain evidence="2">CBS 473.64</strain>
    </source>
</reference>
<dbReference type="AlphaFoldDB" id="A0A6A6RHF5"/>
<dbReference type="InterPro" id="IPR010775">
    <property type="entry name" value="DUF1365"/>
</dbReference>
<proteinExistence type="predicted"/>
<accession>A0A6A6RHF5</accession>
<name>A0A6A6RHF5_9PLEO</name>
<sequence>MGTQTSSRIGSIRSFLPIFLSVIPCALVLRWYTWPFLLLWAVPGGLRLRRGDRKVSTDCLLFGLINIWILKGGLMEVIWKRWDALEEMLGMKRSLLTPVLVSLVPLAVSGFLILNRRGSEDEEVSEVKLPQVSRPWTLEHPGSLIFPCQTTHARVFPKKHAFDYSYLLCGFPIVPAGVAADGNNVGDGKDRSMGSWWLRIRAEDYLERGMGGLGFYGKLQTFLREHNVEDNEWSYAYLVTAPRFFGYSFNPVSFWYIYDRNHELKKMILEVNNTFGEKRLYLLDGSSPLSRAQTSGSEPPIRSSPSKTKFTDIWMKDFHVSPFNSRKGSYSLKAFNPFPFSTFEDPKIDNTIILRSSKDHAKIVARVFTTGNPIKATDMGVIGTLRFIQSWWWVGFVTSPRIIKEAFKLYHTRNLHVWLRPEVMVSSVGREPTSTEEDVQKIFADYLNHLVQQSPVAFEISYHTAIPARPKYVITKRGHDHDKNIKKLALQISTPVFYSRFVHYAHTSEALDRECLFTDEKNRTVWISNPELLPQLLPKLGTKLRSESKEFVERTYFDELRWKVLRKLRCPPVEPTYPVTPKAPEFDVNDIRTLPYSDLDSFVRGPEGLAYAGFYRRMVTEMFLARRVFMGFSQTMEDADFVVRALVCWTASQRLSWWARSVEPQAGQPVGGTYLKITGTEWWWVSSLALWVCGCHVYGLLKGYR</sequence>
<keyword evidence="1" id="KW-1133">Transmembrane helix</keyword>
<keyword evidence="3" id="KW-1185">Reference proteome</keyword>